<feature type="region of interest" description="Disordered" evidence="4">
    <location>
        <begin position="40"/>
        <end position="168"/>
    </location>
</feature>
<evidence type="ECO:0000256" key="1">
    <source>
        <dbReference type="ARBA" id="ARBA00004123"/>
    </source>
</evidence>
<dbReference type="InterPro" id="IPR033467">
    <property type="entry name" value="Tesmin/TSO1-like_CXC"/>
</dbReference>
<dbReference type="Proteomes" id="UP001293593">
    <property type="component" value="Unassembled WGS sequence"/>
</dbReference>
<sequence>MEQSETISDLAPRKFVRQLDFTAIGGDSVNVELPRAHESLPHLELPPQTQKPLPQSILRSQSLSPSQIQIEPKLQSQAYTPTQSKLPLRSPGQQLWSSSHTQQQRPPQSQVNQQSQPRPQLVSPVRRIPHPVQKISMATLPLLKQESPSKRPWHNVGSEDSTPKKQKQCNCKNSRCLKLYCECFAAGIHCDGCNCLNCHNNVDNEAAREEAVGIILERNPNAFRPKIASSPQEPQGSKEEAEIQVLGKHNKGCHCKKSGCLKKYCECFQANVLCSENCKCMDCKNFEGSEERIALDPMNLKQAANAAISQAIGSSGYGVDITPKRRKLKEIISGKATIDQAVLTGQFQQENDPMVATPGPSASVASDIANVTIPGSSRSTFRSPLADALQPQDVKYLCSLFVVLSGLAAESYAESRGRVDQQMGMKKSETSVASSAELLQDNNKEVHKPVVDDHAKKNGAERSGTSDSGSEGVDIQNYRRPLSPGTLALMCDEQDEIFLSNSAANAVVCNDQKMIHKSSNSDVYMDIYGEQERLVLTRFWDVLRGLITRGSIREAMCFPSANKEVGSKQEAADNGNNGAETDLRSDKGKGVHIHSNRIANSHFPLATKVSETSRAIPNGQDNDDLSLRIGLPTGIAGLI</sequence>
<dbReference type="InterPro" id="IPR028307">
    <property type="entry name" value="Lin-54_fam"/>
</dbReference>
<proteinExistence type="inferred from homology"/>
<comment type="subcellular location">
    <subcellularLocation>
        <location evidence="1">Nucleus</location>
    </subcellularLocation>
</comment>
<evidence type="ECO:0000256" key="4">
    <source>
        <dbReference type="SAM" id="MobiDB-lite"/>
    </source>
</evidence>
<feature type="domain" description="CRC" evidence="5">
    <location>
        <begin position="165"/>
        <end position="288"/>
    </location>
</feature>
<protein>
    <recommendedName>
        <fullName evidence="5">CRC domain-containing protein</fullName>
    </recommendedName>
</protein>
<evidence type="ECO:0000313" key="7">
    <source>
        <dbReference type="Proteomes" id="UP001293593"/>
    </source>
</evidence>
<feature type="compositionally biased region" description="Basic and acidic residues" evidence="4">
    <location>
        <begin position="442"/>
        <end position="460"/>
    </location>
</feature>
<dbReference type="Pfam" id="PF03638">
    <property type="entry name" value="TCR"/>
    <property type="match status" value="2"/>
</dbReference>
<dbReference type="EMBL" id="JAWXYG010000004">
    <property type="protein sequence ID" value="KAK4274286.1"/>
    <property type="molecule type" value="Genomic_DNA"/>
</dbReference>
<reference evidence="6" key="1">
    <citation type="submission" date="2023-10" db="EMBL/GenBank/DDBJ databases">
        <title>Chromosome-level genome of the transformable northern wattle, Acacia crassicarpa.</title>
        <authorList>
            <person name="Massaro I."/>
            <person name="Sinha N.R."/>
            <person name="Poethig S."/>
            <person name="Leichty A.R."/>
        </authorList>
    </citation>
    <scope>NUCLEOTIDE SEQUENCE</scope>
    <source>
        <strain evidence="6">Acra3RX</strain>
        <tissue evidence="6">Leaf</tissue>
    </source>
</reference>
<dbReference type="PROSITE" id="PS51634">
    <property type="entry name" value="CRC"/>
    <property type="match status" value="1"/>
</dbReference>
<gene>
    <name evidence="6" type="ORF">QN277_017532</name>
</gene>
<feature type="region of interest" description="Disordered" evidence="4">
    <location>
        <begin position="415"/>
        <end position="477"/>
    </location>
</feature>
<comment type="caution">
    <text evidence="6">The sequence shown here is derived from an EMBL/GenBank/DDBJ whole genome shotgun (WGS) entry which is preliminary data.</text>
</comment>
<dbReference type="GO" id="GO:0005634">
    <property type="term" value="C:nucleus"/>
    <property type="evidence" value="ECO:0007669"/>
    <property type="project" value="UniProtKB-SubCell"/>
</dbReference>
<dbReference type="InterPro" id="IPR005172">
    <property type="entry name" value="CRC"/>
</dbReference>
<feature type="compositionally biased region" description="Low complexity" evidence="4">
    <location>
        <begin position="97"/>
        <end position="120"/>
    </location>
</feature>
<evidence type="ECO:0000259" key="5">
    <source>
        <dbReference type="PROSITE" id="PS51634"/>
    </source>
</evidence>
<dbReference type="PANTHER" id="PTHR12446:SF49">
    <property type="entry name" value="CRC DOMAIN-CONTAINING PROTEIN"/>
    <property type="match status" value="1"/>
</dbReference>
<keyword evidence="3" id="KW-0539">Nucleus</keyword>
<evidence type="ECO:0000256" key="3">
    <source>
        <dbReference type="ARBA" id="ARBA00023242"/>
    </source>
</evidence>
<keyword evidence="7" id="KW-1185">Reference proteome</keyword>
<dbReference type="AlphaFoldDB" id="A0AAE1MUB4"/>
<comment type="similarity">
    <text evidence="2">Belongs to the lin-54 family.</text>
</comment>
<evidence type="ECO:0000313" key="6">
    <source>
        <dbReference type="EMBL" id="KAK4274286.1"/>
    </source>
</evidence>
<name>A0AAE1MUB4_9FABA</name>
<feature type="region of interest" description="Disordered" evidence="4">
    <location>
        <begin position="563"/>
        <end position="587"/>
    </location>
</feature>
<feature type="compositionally biased region" description="Polar residues" evidence="4">
    <location>
        <begin position="47"/>
        <end position="96"/>
    </location>
</feature>
<dbReference type="PANTHER" id="PTHR12446">
    <property type="entry name" value="TESMIN/TSO1-RELATED"/>
    <property type="match status" value="1"/>
</dbReference>
<evidence type="ECO:0000256" key="2">
    <source>
        <dbReference type="ARBA" id="ARBA00007267"/>
    </source>
</evidence>
<organism evidence="6 7">
    <name type="scientific">Acacia crassicarpa</name>
    <name type="common">northern wattle</name>
    <dbReference type="NCBI Taxonomy" id="499986"/>
    <lineage>
        <taxon>Eukaryota</taxon>
        <taxon>Viridiplantae</taxon>
        <taxon>Streptophyta</taxon>
        <taxon>Embryophyta</taxon>
        <taxon>Tracheophyta</taxon>
        <taxon>Spermatophyta</taxon>
        <taxon>Magnoliopsida</taxon>
        <taxon>eudicotyledons</taxon>
        <taxon>Gunneridae</taxon>
        <taxon>Pentapetalae</taxon>
        <taxon>rosids</taxon>
        <taxon>fabids</taxon>
        <taxon>Fabales</taxon>
        <taxon>Fabaceae</taxon>
        <taxon>Caesalpinioideae</taxon>
        <taxon>mimosoid clade</taxon>
        <taxon>Acacieae</taxon>
        <taxon>Acacia</taxon>
    </lineage>
</organism>
<dbReference type="GO" id="GO:0006355">
    <property type="term" value="P:regulation of DNA-templated transcription"/>
    <property type="evidence" value="ECO:0007669"/>
    <property type="project" value="TreeGrafter"/>
</dbReference>
<dbReference type="SMART" id="SM01114">
    <property type="entry name" value="CXC"/>
    <property type="match status" value="2"/>
</dbReference>
<accession>A0AAE1MUB4</accession>